<comment type="caution">
    <text evidence="2">The sequence shown here is derived from an EMBL/GenBank/DDBJ whole genome shotgun (WGS) entry which is preliminary data.</text>
</comment>
<proteinExistence type="predicted"/>
<dbReference type="Proteomes" id="UP000265520">
    <property type="component" value="Unassembled WGS sequence"/>
</dbReference>
<dbReference type="AlphaFoldDB" id="A0A392VWZ1"/>
<accession>A0A392VWZ1</accession>
<protein>
    <submittedName>
        <fullName evidence="2">Uncharacterized protein</fullName>
    </submittedName>
</protein>
<name>A0A392VWZ1_9FABA</name>
<feature type="region of interest" description="Disordered" evidence="1">
    <location>
        <begin position="1"/>
        <end position="21"/>
    </location>
</feature>
<organism evidence="2 3">
    <name type="scientific">Trifolium medium</name>
    <dbReference type="NCBI Taxonomy" id="97028"/>
    <lineage>
        <taxon>Eukaryota</taxon>
        <taxon>Viridiplantae</taxon>
        <taxon>Streptophyta</taxon>
        <taxon>Embryophyta</taxon>
        <taxon>Tracheophyta</taxon>
        <taxon>Spermatophyta</taxon>
        <taxon>Magnoliopsida</taxon>
        <taxon>eudicotyledons</taxon>
        <taxon>Gunneridae</taxon>
        <taxon>Pentapetalae</taxon>
        <taxon>rosids</taxon>
        <taxon>fabids</taxon>
        <taxon>Fabales</taxon>
        <taxon>Fabaceae</taxon>
        <taxon>Papilionoideae</taxon>
        <taxon>50 kb inversion clade</taxon>
        <taxon>NPAAA clade</taxon>
        <taxon>Hologalegina</taxon>
        <taxon>IRL clade</taxon>
        <taxon>Trifolieae</taxon>
        <taxon>Trifolium</taxon>
    </lineage>
</organism>
<dbReference type="EMBL" id="LXQA011287819">
    <property type="protein sequence ID" value="MCI91989.1"/>
    <property type="molecule type" value="Genomic_DNA"/>
</dbReference>
<evidence type="ECO:0000256" key="1">
    <source>
        <dbReference type="SAM" id="MobiDB-lite"/>
    </source>
</evidence>
<feature type="non-terminal residue" evidence="2">
    <location>
        <position position="1"/>
    </location>
</feature>
<sequence>GEYDPASCSAVVDAPREDVVV</sequence>
<evidence type="ECO:0000313" key="3">
    <source>
        <dbReference type="Proteomes" id="UP000265520"/>
    </source>
</evidence>
<reference evidence="2 3" key="1">
    <citation type="journal article" date="2018" name="Front. Plant Sci.">
        <title>Red Clover (Trifolium pratense) and Zigzag Clover (T. medium) - A Picture of Genomic Similarities and Differences.</title>
        <authorList>
            <person name="Dluhosova J."/>
            <person name="Istvanek J."/>
            <person name="Nedelnik J."/>
            <person name="Repkova J."/>
        </authorList>
    </citation>
    <scope>NUCLEOTIDE SEQUENCE [LARGE SCALE GENOMIC DNA]</scope>
    <source>
        <strain evidence="3">cv. 10/8</strain>
        <tissue evidence="2">Leaf</tissue>
    </source>
</reference>
<keyword evidence="3" id="KW-1185">Reference proteome</keyword>
<evidence type="ECO:0000313" key="2">
    <source>
        <dbReference type="EMBL" id="MCI91989.1"/>
    </source>
</evidence>